<name>A0A915HRU9_ROMCU</name>
<sequence>MAQTFGFIGRSGHFSDFADKNLNYCKIRSFKYGLKIEELFWGEKVYTFDNFSHDSDNILNNSDIYERL</sequence>
<accession>A0A915HRU9</accession>
<protein>
    <submittedName>
        <fullName evidence="2">Uncharacterized protein</fullName>
    </submittedName>
</protein>
<reference evidence="2" key="1">
    <citation type="submission" date="2022-11" db="UniProtKB">
        <authorList>
            <consortium name="WormBaseParasite"/>
        </authorList>
    </citation>
    <scope>IDENTIFICATION</scope>
</reference>
<evidence type="ECO:0000313" key="1">
    <source>
        <dbReference type="Proteomes" id="UP000887565"/>
    </source>
</evidence>
<proteinExistence type="predicted"/>
<evidence type="ECO:0000313" key="2">
    <source>
        <dbReference type="WBParaSite" id="nRc.2.0.1.t04648-RA"/>
    </source>
</evidence>
<keyword evidence="1" id="KW-1185">Reference proteome</keyword>
<dbReference type="WBParaSite" id="nRc.2.0.1.t04648-RA">
    <property type="protein sequence ID" value="nRc.2.0.1.t04648-RA"/>
    <property type="gene ID" value="nRc.2.0.1.g04648"/>
</dbReference>
<dbReference type="Proteomes" id="UP000887565">
    <property type="component" value="Unplaced"/>
</dbReference>
<organism evidence="1 2">
    <name type="scientific">Romanomermis culicivorax</name>
    <name type="common">Nematode worm</name>
    <dbReference type="NCBI Taxonomy" id="13658"/>
    <lineage>
        <taxon>Eukaryota</taxon>
        <taxon>Metazoa</taxon>
        <taxon>Ecdysozoa</taxon>
        <taxon>Nematoda</taxon>
        <taxon>Enoplea</taxon>
        <taxon>Dorylaimia</taxon>
        <taxon>Mermithida</taxon>
        <taxon>Mermithoidea</taxon>
        <taxon>Mermithidae</taxon>
        <taxon>Romanomermis</taxon>
    </lineage>
</organism>
<dbReference type="AlphaFoldDB" id="A0A915HRU9"/>